<dbReference type="STRING" id="966.BTA35_0203585"/>
<dbReference type="Proteomes" id="UP000190064">
    <property type="component" value="Unassembled WGS sequence"/>
</dbReference>
<dbReference type="Gene3D" id="3.40.50.10320">
    <property type="entry name" value="LmbE-like"/>
    <property type="match status" value="1"/>
</dbReference>
<dbReference type="AlphaFoldDB" id="A0A1T1HFT7"/>
<organism evidence="1 2">
    <name type="scientific">Oceanospirillum linum</name>
    <dbReference type="NCBI Taxonomy" id="966"/>
    <lineage>
        <taxon>Bacteria</taxon>
        <taxon>Pseudomonadati</taxon>
        <taxon>Pseudomonadota</taxon>
        <taxon>Gammaproteobacteria</taxon>
        <taxon>Oceanospirillales</taxon>
        <taxon>Oceanospirillaceae</taxon>
        <taxon>Oceanospirillum</taxon>
    </lineage>
</organism>
<evidence type="ECO:0000313" key="1">
    <source>
        <dbReference type="EMBL" id="OOV88587.1"/>
    </source>
</evidence>
<dbReference type="RefSeq" id="WP_077243025.1">
    <property type="nucleotide sequence ID" value="NZ_FXTS01000001.1"/>
</dbReference>
<dbReference type="EMBL" id="MTSD02000001">
    <property type="protein sequence ID" value="OOV88587.1"/>
    <property type="molecule type" value="Genomic_DNA"/>
</dbReference>
<gene>
    <name evidence="1" type="ORF">BTA35_0203585</name>
</gene>
<dbReference type="Pfam" id="PF02585">
    <property type="entry name" value="PIG-L"/>
    <property type="match status" value="1"/>
</dbReference>
<keyword evidence="2" id="KW-1185">Reference proteome</keyword>
<proteinExistence type="predicted"/>
<dbReference type="GO" id="GO:0016811">
    <property type="term" value="F:hydrolase activity, acting on carbon-nitrogen (but not peptide) bonds, in linear amides"/>
    <property type="evidence" value="ECO:0007669"/>
    <property type="project" value="TreeGrafter"/>
</dbReference>
<evidence type="ECO:0000313" key="2">
    <source>
        <dbReference type="Proteomes" id="UP000190064"/>
    </source>
</evidence>
<dbReference type="InterPro" id="IPR024078">
    <property type="entry name" value="LmbE-like_dom_sf"/>
</dbReference>
<protein>
    <submittedName>
        <fullName evidence="1">GlcNAc-PI de-N-acetylase</fullName>
    </submittedName>
</protein>
<dbReference type="PANTHER" id="PTHR12993">
    <property type="entry name" value="N-ACETYLGLUCOSAMINYL-PHOSPHATIDYLINOSITOL DE-N-ACETYLASE-RELATED"/>
    <property type="match status" value="1"/>
</dbReference>
<comment type="caution">
    <text evidence="1">The sequence shown here is derived from an EMBL/GenBank/DDBJ whole genome shotgun (WGS) entry which is preliminary data.</text>
</comment>
<dbReference type="InterPro" id="IPR003737">
    <property type="entry name" value="GlcNAc_PI_deacetylase-related"/>
</dbReference>
<dbReference type="PANTHER" id="PTHR12993:SF11">
    <property type="entry name" value="N-ACETYLGLUCOSAMINYL-PHOSPHATIDYLINOSITOL DE-N-ACETYLASE"/>
    <property type="match status" value="1"/>
</dbReference>
<sequence>MSKTVLVVAAHTDDEALGCGGAIARHVAEGEQVHLLFMTDGVGSREVIAAEATERLTAAQQAAKVLGVSSFTNLNFPDNRMDSVSLLDIVQKLEAVINEVQPEVIYTHHNGDLNIDHRITHQAVMTACRPVPGSPIKEIYAFEVLSATEWNTPGFAPFIPNVFIDISGYIDIKMQSIEAYSLEMRPAPHSRSIENVKRLAEFRGSSVGIEAAEAMMAVRLVVG</sequence>
<dbReference type="SUPFAM" id="SSF102588">
    <property type="entry name" value="LmbE-like"/>
    <property type="match status" value="1"/>
</dbReference>
<reference evidence="1" key="1">
    <citation type="submission" date="2017-02" db="EMBL/GenBank/DDBJ databases">
        <title>Draft Genome Sequence of the Salt Water Bacterium Oceanospirillum linum ATCC 11336.</title>
        <authorList>
            <person name="Trachtenberg A.M."/>
            <person name="Carney J.G."/>
            <person name="Linnane J.D."/>
            <person name="Rheaume B.A."/>
            <person name="Pitts N.L."/>
            <person name="Mykles D.L."/>
            <person name="Maclea K.S."/>
        </authorList>
    </citation>
    <scope>NUCLEOTIDE SEQUENCE [LARGE SCALE GENOMIC DNA]</scope>
    <source>
        <strain evidence="1">ATCC 11336</strain>
    </source>
</reference>
<name>A0A1T1HFT7_OCELI</name>
<accession>A0A1T1HFT7</accession>